<reference evidence="2" key="1">
    <citation type="submission" date="2020-03" db="EMBL/GenBank/DDBJ databases">
        <authorList>
            <person name="Weist P."/>
        </authorList>
    </citation>
    <scope>NUCLEOTIDE SEQUENCE</scope>
</reference>
<dbReference type="EMBL" id="CADEAL010004058">
    <property type="protein sequence ID" value="CAB1450567.1"/>
    <property type="molecule type" value="Genomic_DNA"/>
</dbReference>
<name>A0A9N7VJN0_PLEPL</name>
<accession>A0A9N7VJN0</accession>
<proteinExistence type="predicted"/>
<feature type="region of interest" description="Disordered" evidence="1">
    <location>
        <begin position="1"/>
        <end position="87"/>
    </location>
</feature>
<evidence type="ECO:0000313" key="3">
    <source>
        <dbReference type="Proteomes" id="UP001153269"/>
    </source>
</evidence>
<sequence>MVVVLVGGVAACSGRSNGKNQGEPGGREGDGVREGGREEGARKGASEERGKEPGGVSAATPREAGREEEATTRPPPPHGFLHTSVAPSLSPLALPSVKLEHPQGPVALEISRVPHGARGSSDTGLLSCT</sequence>
<evidence type="ECO:0000256" key="1">
    <source>
        <dbReference type="SAM" id="MobiDB-lite"/>
    </source>
</evidence>
<dbReference type="Proteomes" id="UP001153269">
    <property type="component" value="Unassembled WGS sequence"/>
</dbReference>
<gene>
    <name evidence="2" type="ORF">PLEPLA_LOCUS38259</name>
</gene>
<feature type="compositionally biased region" description="Basic and acidic residues" evidence="1">
    <location>
        <begin position="25"/>
        <end position="52"/>
    </location>
</feature>
<evidence type="ECO:0000313" key="2">
    <source>
        <dbReference type="EMBL" id="CAB1450567.1"/>
    </source>
</evidence>
<organism evidence="2 3">
    <name type="scientific">Pleuronectes platessa</name>
    <name type="common">European plaice</name>
    <dbReference type="NCBI Taxonomy" id="8262"/>
    <lineage>
        <taxon>Eukaryota</taxon>
        <taxon>Metazoa</taxon>
        <taxon>Chordata</taxon>
        <taxon>Craniata</taxon>
        <taxon>Vertebrata</taxon>
        <taxon>Euteleostomi</taxon>
        <taxon>Actinopterygii</taxon>
        <taxon>Neopterygii</taxon>
        <taxon>Teleostei</taxon>
        <taxon>Neoteleostei</taxon>
        <taxon>Acanthomorphata</taxon>
        <taxon>Carangaria</taxon>
        <taxon>Pleuronectiformes</taxon>
        <taxon>Pleuronectoidei</taxon>
        <taxon>Pleuronectidae</taxon>
        <taxon>Pleuronectes</taxon>
    </lineage>
</organism>
<keyword evidence="3" id="KW-1185">Reference proteome</keyword>
<dbReference type="AlphaFoldDB" id="A0A9N7VJN0"/>
<comment type="caution">
    <text evidence="2">The sequence shown here is derived from an EMBL/GenBank/DDBJ whole genome shotgun (WGS) entry which is preliminary data.</text>
</comment>
<protein>
    <submittedName>
        <fullName evidence="2">Uncharacterized protein</fullName>
    </submittedName>
</protein>